<evidence type="ECO:0000256" key="2">
    <source>
        <dbReference type="ARBA" id="ARBA00022490"/>
    </source>
</evidence>
<organism evidence="13 14">
    <name type="scientific">Amphiprion percula</name>
    <name type="common">Orange clownfish</name>
    <name type="synonym">Lutjanus percula</name>
    <dbReference type="NCBI Taxonomy" id="161767"/>
    <lineage>
        <taxon>Eukaryota</taxon>
        <taxon>Metazoa</taxon>
        <taxon>Chordata</taxon>
        <taxon>Craniata</taxon>
        <taxon>Vertebrata</taxon>
        <taxon>Euteleostomi</taxon>
        <taxon>Actinopterygii</taxon>
        <taxon>Neopterygii</taxon>
        <taxon>Teleostei</taxon>
        <taxon>Neoteleostei</taxon>
        <taxon>Acanthomorphata</taxon>
        <taxon>Ovalentaria</taxon>
        <taxon>Pomacentridae</taxon>
        <taxon>Amphiprion</taxon>
    </lineage>
</organism>
<keyword evidence="8" id="KW-0175">Coiled coil</keyword>
<dbReference type="GeneTree" id="ENSGT00940000154146"/>
<dbReference type="InterPro" id="IPR001849">
    <property type="entry name" value="PH_domain"/>
</dbReference>
<protein>
    <recommendedName>
        <fullName evidence="15">A kinase (PRKA) anchor protein 13</fullName>
    </recommendedName>
</protein>
<feature type="region of interest" description="Disordered" evidence="9">
    <location>
        <begin position="2644"/>
        <end position="2664"/>
    </location>
</feature>
<feature type="compositionally biased region" description="Basic residues" evidence="9">
    <location>
        <begin position="822"/>
        <end position="834"/>
    </location>
</feature>
<evidence type="ECO:0000256" key="4">
    <source>
        <dbReference type="ARBA" id="ARBA00022658"/>
    </source>
</evidence>
<feature type="compositionally biased region" description="Low complexity" evidence="9">
    <location>
        <begin position="838"/>
        <end position="853"/>
    </location>
</feature>
<evidence type="ECO:0000256" key="5">
    <source>
        <dbReference type="ARBA" id="ARBA00022723"/>
    </source>
</evidence>
<keyword evidence="7" id="KW-0862">Zinc</keyword>
<feature type="region of interest" description="Disordered" evidence="9">
    <location>
        <begin position="564"/>
        <end position="640"/>
    </location>
</feature>
<feature type="compositionally biased region" description="Polar residues" evidence="9">
    <location>
        <begin position="619"/>
        <end position="629"/>
    </location>
</feature>
<dbReference type="Ensembl" id="ENSAPET00000026732.1">
    <property type="protein sequence ID" value="ENSAPEP00000026049.1"/>
    <property type="gene ID" value="ENSAPEG00000018532.1"/>
</dbReference>
<reference evidence="13" key="3">
    <citation type="submission" date="2025-09" db="UniProtKB">
        <authorList>
            <consortium name="Ensembl"/>
        </authorList>
    </citation>
    <scope>IDENTIFICATION</scope>
</reference>
<dbReference type="GO" id="GO:0005737">
    <property type="term" value="C:cytoplasm"/>
    <property type="evidence" value="ECO:0007669"/>
    <property type="project" value="UniProtKB-SubCell"/>
</dbReference>
<dbReference type="FunFam" id="1.20.900.10:FF:000004">
    <property type="entry name" value="Rho guanine nucleotide exchange factor 2"/>
    <property type="match status" value="1"/>
</dbReference>
<keyword evidence="4" id="KW-0344">Guanine-nucleotide releasing factor</keyword>
<feature type="domain" description="DH" evidence="11">
    <location>
        <begin position="2302"/>
        <end position="2499"/>
    </location>
</feature>
<name>A0A3P8TM62_AMPPE</name>
<feature type="compositionally biased region" description="Polar residues" evidence="9">
    <location>
        <begin position="2903"/>
        <end position="2913"/>
    </location>
</feature>
<dbReference type="InterPro" id="IPR000219">
    <property type="entry name" value="DH_dom"/>
</dbReference>
<feature type="compositionally biased region" description="Acidic residues" evidence="9">
    <location>
        <begin position="2647"/>
        <end position="2657"/>
    </location>
</feature>
<feature type="compositionally biased region" description="Low complexity" evidence="9">
    <location>
        <begin position="2868"/>
        <end position="2888"/>
    </location>
</feature>
<dbReference type="SMART" id="SM00325">
    <property type="entry name" value="RhoGEF"/>
    <property type="match status" value="1"/>
</dbReference>
<dbReference type="PANTHER" id="PTHR13944:SF18">
    <property type="entry name" value="A-KINASE ANCHOR PROTEIN 13"/>
    <property type="match status" value="1"/>
</dbReference>
<feature type="compositionally biased region" description="Polar residues" evidence="9">
    <location>
        <begin position="3002"/>
        <end position="3026"/>
    </location>
</feature>
<feature type="compositionally biased region" description="Basic and acidic residues" evidence="9">
    <location>
        <begin position="2890"/>
        <end position="2902"/>
    </location>
</feature>
<dbReference type="SMART" id="SM00109">
    <property type="entry name" value="C1"/>
    <property type="match status" value="1"/>
</dbReference>
<dbReference type="InterPro" id="IPR011993">
    <property type="entry name" value="PH-like_dom_sf"/>
</dbReference>
<feature type="compositionally biased region" description="Polar residues" evidence="9">
    <location>
        <begin position="1757"/>
        <end position="1775"/>
    </location>
</feature>
<dbReference type="SUPFAM" id="SSF48065">
    <property type="entry name" value="DBL homology domain (DH-domain)"/>
    <property type="match status" value="1"/>
</dbReference>
<dbReference type="CDD" id="cd00160">
    <property type="entry name" value="RhoGEF"/>
    <property type="match status" value="1"/>
</dbReference>
<keyword evidence="3" id="KW-0597">Phosphoprotein</keyword>
<evidence type="ECO:0000313" key="13">
    <source>
        <dbReference type="Ensembl" id="ENSAPEP00000026049.1"/>
    </source>
</evidence>
<feature type="region of interest" description="Disordered" evidence="9">
    <location>
        <begin position="2158"/>
        <end position="2199"/>
    </location>
</feature>
<feature type="compositionally biased region" description="Low complexity" evidence="9">
    <location>
        <begin position="2021"/>
        <end position="2035"/>
    </location>
</feature>
<evidence type="ECO:0000313" key="14">
    <source>
        <dbReference type="Proteomes" id="UP000265080"/>
    </source>
</evidence>
<proteinExistence type="predicted"/>
<evidence type="ECO:0000256" key="6">
    <source>
        <dbReference type="ARBA" id="ARBA00022771"/>
    </source>
</evidence>
<dbReference type="GO" id="GO:0005085">
    <property type="term" value="F:guanyl-nucleotide exchange factor activity"/>
    <property type="evidence" value="ECO:0007669"/>
    <property type="project" value="UniProtKB-KW"/>
</dbReference>
<dbReference type="FunFam" id="2.30.29.30:FF:000021">
    <property type="entry name" value="Rho guanine nucleotide exchange factor 2"/>
    <property type="match status" value="1"/>
</dbReference>
<feature type="domain" description="PH" evidence="10">
    <location>
        <begin position="2540"/>
        <end position="2642"/>
    </location>
</feature>
<dbReference type="OMA" id="WYEEENF"/>
<evidence type="ECO:0000259" key="11">
    <source>
        <dbReference type="PROSITE" id="PS50010"/>
    </source>
</evidence>
<dbReference type="SUPFAM" id="SSF57889">
    <property type="entry name" value="Cysteine-rich domain"/>
    <property type="match status" value="1"/>
</dbReference>
<feature type="compositionally biased region" description="Polar residues" evidence="9">
    <location>
        <begin position="404"/>
        <end position="421"/>
    </location>
</feature>
<evidence type="ECO:0000256" key="9">
    <source>
        <dbReference type="SAM" id="MobiDB-lite"/>
    </source>
</evidence>
<dbReference type="GO" id="GO:0005886">
    <property type="term" value="C:plasma membrane"/>
    <property type="evidence" value="ECO:0007669"/>
    <property type="project" value="TreeGrafter"/>
</dbReference>
<dbReference type="Pfam" id="PF00621">
    <property type="entry name" value="RhoGEF"/>
    <property type="match status" value="1"/>
</dbReference>
<feature type="compositionally biased region" description="Polar residues" evidence="9">
    <location>
        <begin position="472"/>
        <end position="484"/>
    </location>
</feature>
<feature type="region of interest" description="Disordered" evidence="9">
    <location>
        <begin position="2002"/>
        <end position="2084"/>
    </location>
</feature>
<evidence type="ECO:0000256" key="7">
    <source>
        <dbReference type="ARBA" id="ARBA00022833"/>
    </source>
</evidence>
<dbReference type="Gene3D" id="2.30.29.30">
    <property type="entry name" value="Pleckstrin-homology domain (PH domain)/Phosphotyrosine-binding domain (PTB)"/>
    <property type="match status" value="1"/>
</dbReference>
<dbReference type="Gene3D" id="3.30.60.20">
    <property type="match status" value="1"/>
</dbReference>
<feature type="compositionally biased region" description="Basic and acidic residues" evidence="9">
    <location>
        <begin position="808"/>
        <end position="821"/>
    </location>
</feature>
<accession>A0A3P8TM62</accession>
<feature type="compositionally biased region" description="Basic and acidic residues" evidence="9">
    <location>
        <begin position="2914"/>
        <end position="2923"/>
    </location>
</feature>
<feature type="compositionally biased region" description="Basic and acidic residues" evidence="9">
    <location>
        <begin position="2983"/>
        <end position="3001"/>
    </location>
</feature>
<feature type="region of interest" description="Disordered" evidence="9">
    <location>
        <begin position="2983"/>
        <end position="3048"/>
    </location>
</feature>
<dbReference type="GO" id="GO:0008270">
    <property type="term" value="F:zinc ion binding"/>
    <property type="evidence" value="ECO:0007669"/>
    <property type="project" value="UniProtKB-KW"/>
</dbReference>
<feature type="compositionally biased region" description="Basic and acidic residues" evidence="9">
    <location>
        <begin position="3029"/>
        <end position="3042"/>
    </location>
</feature>
<dbReference type="STRING" id="161767.ENSAPEP00000026049"/>
<feature type="compositionally biased region" description="Basic residues" evidence="9">
    <location>
        <begin position="437"/>
        <end position="448"/>
    </location>
</feature>
<dbReference type="InterPro" id="IPR041020">
    <property type="entry name" value="PH_16"/>
</dbReference>
<feature type="compositionally biased region" description="Polar residues" evidence="9">
    <location>
        <begin position="383"/>
        <end position="394"/>
    </location>
</feature>
<feature type="region of interest" description="Disordered" evidence="9">
    <location>
        <begin position="2864"/>
        <end position="2923"/>
    </location>
</feature>
<evidence type="ECO:0000256" key="1">
    <source>
        <dbReference type="ARBA" id="ARBA00004496"/>
    </source>
</evidence>
<feature type="region of interest" description="Disordered" evidence="9">
    <location>
        <begin position="1756"/>
        <end position="1805"/>
    </location>
</feature>
<sequence>MRLNPQHAPLYGECVLTVQLDHEDMNNAEEEEEVEFYLIFSGSTQRHVSSTLPINHFTLQAVCPAHNMCEQVLVTLCLARPDGPVDTQSQETFNFVQDLALDMAHFLIGSTAPQEASLLDDEQIPLKECERLDESLALALKHISLPHHRSAPGALSQTDIDRQMDNQTQTVTVMDTCTQVNSHRNDAEIHQETWMDISPLQDSCPVVSQCQQLSSLMHLAASHGLKTVALFLLQQPGGKDALKRTNTQGQTPACLAKTRGHQLLVELFTQYETFSDVQVEAEEKLHFYPGGRVFQHHENLGTYTLTFSSLLQRERTAEEDSSGGCVLQKMVKELRRLIRLHRVPKDKSDFAPTHVPISKEVICSACGLQSCCNGQQDIGNTDNCSAKPQEQGSAPSLEERTQGEDSTVVTHTSGCLCQSQEAARGQKGTPAANSHPGQKKKNKKKTTKATRSATEPQGNNTRAPEASRRTAQKSTKTTRSATVSPREQAVAFLIGDSGATKNQCSPGTQETLLAVKPVLVPSGDGKCAGRKAVALPTTTVTEKQEGEKWEVELLMCERMIETGTEIQTEQRGTQSLKAEEALESAAERTVFMGQEQSHDPQQDQSDTDKPSQPHPINKGPQSGTRTSPRSPDVEGTHRRVLWRDGGWIGSRMGSFPEPVGKTVWYQGENLDQGANEDSIRKEANSQSVWYDTDIVDEQKHGQLEGMREQRECDLSSPQASGLTSHQQLEQGLNFHQLSAALSHQHAAGTQPALSHGLDGQRQEAHRSQREEEVRSDWKEERVEGCREDVCNRETTNSRKSSETAHITEGGDEKPEREEGGAKGKKKRRKKRGKKGNAEAKLTSSSSVESQSQIEIQTHREQVTNLNAQVGTESVFKADIQPVIASGPTQREEAEKDAMHLPRRTEVQTRPDSDITNSVCSFTTKLLSHTDDMETDLTETPASQTVETKELSEDKNVNFHGPDYYNPDSTTIVSEVIETDIRKVDTEKVSTVPPMAMELLDPTEQESKGPASVVQQTVDNAESKALSENEDLAVAGKATASVNQSGLVQSYCPKELPVMHPDPTELTVDLFLLEFPEQKTLQSVDLRGRPVGFLESVHLPFEYRADASPLQIREGNADTTARKYLEHCLASEMLRDQPHNEEKRNELWVGEEEAGKARSGERKSEENDSRMVHDKELCYTERRKQVKHKEFLSLDSEKEQKCEEDLVATAVAVVTVAIASAVTKIELSQNLVNSQSESQEAANGSPLEKDRNIASSAIKQMASDVLNTVDTTQMTAKFLNKDSCPLIAVSPAETEHSHVELLNQSSSKEEANIQISEKSDFVELLCTTETEKLPAALLNSKDQPKLDLSPLGDAPSLPQWDEETIRTETTLNNLFACSLPKEGSLLHVCTEPLTEETKMTAAEVDSSAYTQTDILLHKESQHHCPVIDTGQDPVNTVCEESLTLMELRDSKDQTVCPKEGDGQQLDSHDTYGGCFVEWCETEGQTNSACIAEESGTSDTQCHAKEHESHLQLMRTPCEGDITPLPFCSSILSVTSSDLAYMVNPIPEEPSTLVNVETGQIMSSANTKLVNVKTCSASNQGKDPECVAVDDKDNVFKGVDKDSDTQDTVDGWKERKRNRMKREMESKQSKMVTAEDTFQTEAEPFPAAEVAERDLESTHTLQIKRENDVLYPVQSSLECSSVTPCTDIHPDRGECVSVCLLHREAVVKDSLEVNADLDDSVFKKPKEPLSFVRHMDKQVHIPWSSTDDALMQEAFSPSKGVSSSISETAASQNSRLSWKSETEDRGGGEAEEMGHVEENKDQLSGNPVSSAILRASIRSLSPLRRHSWEPANINTATHIDIVQHSSLKSLSEEMKRAKPLLHRRSMSWCPSNLHCPNQEQIDNRSCSLEGLEVGRRAVQAQCPSFSDEEERAAGTRLYHDSQDKGSLVSLTEEELEGDDSSIDSQPLHQVLSVTTSCPAMIHHQTLTKSISISHHDIDVGGFPRSKRRISFSVSISSLLPKSRHHFSIGSSSSDDDDDEEGGRVSSLSVNSGSLGYSISEEPGPLRNDTEGKGGPKISRTFSYLRSKMSKKGKEKERRGESKRECKEREKKSASCHLFIPINPPAATVCQHCTKRLHNKETSFCNNCGVHVHKSCTESLSVCAKSKTKQQLLVPASVPGSAVNMRSKSSSSASSLSSTSSSSSRERWSSATTPDDQLPVMFPRRHPSIFNPHSNLAKSISTSNIAGFDEVPLKGLKFLSQSTDSLHQGSKVNDSTESLMDEGTEMIDSQLMGEFECDIKDLEADSWSGTVDKKFLKTLKKDEIKRQDIIYELYQTEVHHVRTLKIMSEVYYKGLQKELQLDTQTVDKIFPVLDELVEIHTYFLTLLLERKRASTEAQNGKRFLIYDIGDILLNQFSGCKSDRMKKVYGKFCSRHNEAVNLYKDLHAKDKRFQAFIKRIMSSSIVRRLSIPECILLVTQRITKYPVLIQRILQHTKDSDEDHSCVSEALCCVKELIMTVDNKVNEHEKKRRLREVYSRTDSKSIMRMKSGQMFAKEDLIRGRKLLHDGVLQLKNSAGRLKEVNALLLSDVLVFLQEKDQKYAFASLDQRSTVISLQNLIVREVANEERGLFLITAGTERPEMVEVLASSKEERNTWKAIIQEAMHSMEKNEDEGLPSETEEDRRQQENRAKEIRELLRRKDEQIISLLEEKVHIFRELGDCNPAPEDTNSTVRERMLFMVTPDVVTKGEPIINNALREVETLHALVSCGVGGADCSFPVGVTGGSVGPVCLPRRAETFGGFDSHQMNSSKNGEKEEGDESPDLRRTESDSLLKKGTTASLQMLLKRSNAQVLHSVTHLHDLLISLQAVVVKQDSFIEDQRQALNDRFATNSSRHSSSSSLSSSSSSRPSSLIEQEKHRSLERQRQEVASLQKQQVAHQEEKRKREKTWELKEKGLAEREERLRVEEDETRRRHKELMVETETLQRKKEDYQRELERLREAQRKLEREQEALRRDTERLYARDQSEQLQRYQPTSSTTLEDSLRFHSSGSLDLDSREVAEPPKEVELSSSAPTKEHFLRIGSKRMGKNFNPFSFAPTCKPQGAEKESQLPTKLLQLAKPKEKKDKKKKKGKGGDQAEIETKVAVMLDPQNEGDIFYC</sequence>
<feature type="region of interest" description="Disordered" evidence="9">
    <location>
        <begin position="3068"/>
        <end position="3113"/>
    </location>
</feature>
<feature type="compositionally biased region" description="Basic and acidic residues" evidence="9">
    <location>
        <begin position="758"/>
        <end position="802"/>
    </location>
</feature>
<keyword evidence="2" id="KW-0963">Cytoplasm</keyword>
<feature type="compositionally biased region" description="Polar residues" evidence="9">
    <location>
        <begin position="451"/>
        <end position="462"/>
    </location>
</feature>
<dbReference type="SUPFAM" id="SSF50729">
    <property type="entry name" value="PH domain-like"/>
    <property type="match status" value="1"/>
</dbReference>
<dbReference type="Gene3D" id="1.20.900.10">
    <property type="entry name" value="Dbl homology (DH) domain"/>
    <property type="match status" value="1"/>
</dbReference>
<dbReference type="Pfam" id="PF17838">
    <property type="entry name" value="PH_16"/>
    <property type="match status" value="1"/>
</dbReference>
<dbReference type="InterPro" id="IPR002219">
    <property type="entry name" value="PKC_DAG/PE"/>
</dbReference>
<evidence type="ECO:0000259" key="10">
    <source>
        <dbReference type="PROSITE" id="PS50003"/>
    </source>
</evidence>
<feature type="region of interest" description="Disordered" evidence="9">
    <location>
        <begin position="741"/>
        <end position="853"/>
    </location>
</feature>
<dbReference type="GO" id="GO:0035023">
    <property type="term" value="P:regulation of Rho protein signal transduction"/>
    <property type="evidence" value="ECO:0007669"/>
    <property type="project" value="TreeGrafter"/>
</dbReference>
<keyword evidence="5" id="KW-0479">Metal-binding</keyword>
<dbReference type="SMART" id="SM00233">
    <property type="entry name" value="PH"/>
    <property type="match status" value="1"/>
</dbReference>
<feature type="region of interest" description="Disordered" evidence="9">
    <location>
        <begin position="2778"/>
        <end position="2809"/>
    </location>
</feature>
<feature type="compositionally biased region" description="Basic and acidic residues" evidence="9">
    <location>
        <begin position="2069"/>
        <end position="2084"/>
    </location>
</feature>
<feature type="region of interest" description="Disordered" evidence="9">
    <location>
        <begin position="383"/>
        <end position="484"/>
    </location>
</feature>
<dbReference type="PROSITE" id="PS50003">
    <property type="entry name" value="PH_DOMAIN"/>
    <property type="match status" value="1"/>
</dbReference>
<reference evidence="13 14" key="1">
    <citation type="submission" date="2018-03" db="EMBL/GenBank/DDBJ databases">
        <title>Finding Nemo's genes: A chromosome-scale reference assembly of the genome of the orange clownfish Amphiprion percula.</title>
        <authorList>
            <person name="Lehmann R."/>
        </authorList>
    </citation>
    <scope>NUCLEOTIDE SEQUENCE</scope>
</reference>
<keyword evidence="6" id="KW-0863">Zinc-finger</keyword>
<evidence type="ECO:0000256" key="3">
    <source>
        <dbReference type="ARBA" id="ARBA00022553"/>
    </source>
</evidence>
<feature type="compositionally biased region" description="Basic and acidic residues" evidence="9">
    <location>
        <begin position="2798"/>
        <end position="2809"/>
    </location>
</feature>
<feature type="compositionally biased region" description="Low complexity" evidence="9">
    <location>
        <begin position="2158"/>
        <end position="2180"/>
    </location>
</feature>
<evidence type="ECO:0008006" key="15">
    <source>
        <dbReference type="Google" id="ProtNLM"/>
    </source>
</evidence>
<evidence type="ECO:0000256" key="8">
    <source>
        <dbReference type="ARBA" id="ARBA00023054"/>
    </source>
</evidence>
<dbReference type="InterPro" id="IPR046349">
    <property type="entry name" value="C1-like_sf"/>
</dbReference>
<dbReference type="PROSITE" id="PS00479">
    <property type="entry name" value="ZF_DAG_PE_1"/>
    <property type="match status" value="1"/>
</dbReference>
<feature type="domain" description="Phorbol-ester/DAG-type" evidence="12">
    <location>
        <begin position="2093"/>
        <end position="2140"/>
    </location>
</feature>
<feature type="region of interest" description="Disordered" evidence="9">
    <location>
        <begin position="1138"/>
        <end position="1168"/>
    </location>
</feature>
<feature type="compositionally biased region" description="Basic and acidic residues" evidence="9">
    <location>
        <begin position="596"/>
        <end position="611"/>
    </location>
</feature>
<reference evidence="13" key="2">
    <citation type="submission" date="2025-08" db="UniProtKB">
        <authorList>
            <consortium name="Ensembl"/>
        </authorList>
    </citation>
    <scope>IDENTIFICATION</scope>
</reference>
<feature type="compositionally biased region" description="Basic and acidic residues" evidence="9">
    <location>
        <begin position="1776"/>
        <end position="1799"/>
    </location>
</feature>
<dbReference type="PROSITE" id="PS50081">
    <property type="entry name" value="ZF_DAG_PE_2"/>
    <property type="match status" value="1"/>
</dbReference>
<feature type="compositionally biased region" description="Polar residues" evidence="9">
    <location>
        <begin position="564"/>
        <end position="574"/>
    </location>
</feature>
<dbReference type="PANTHER" id="PTHR13944">
    <property type="entry name" value="AGAP007712-PA"/>
    <property type="match status" value="1"/>
</dbReference>
<dbReference type="InterPro" id="IPR051632">
    <property type="entry name" value="Rho_GEF"/>
</dbReference>
<feature type="compositionally biased region" description="Basic and acidic residues" evidence="9">
    <location>
        <begin position="1152"/>
        <end position="1168"/>
    </location>
</feature>
<dbReference type="PROSITE" id="PS50010">
    <property type="entry name" value="DH_2"/>
    <property type="match status" value="1"/>
</dbReference>
<dbReference type="Proteomes" id="UP000265080">
    <property type="component" value="Chromosome 4"/>
</dbReference>
<keyword evidence="14" id="KW-1185">Reference proteome</keyword>
<dbReference type="InterPro" id="IPR035899">
    <property type="entry name" value="DBL_dom_sf"/>
</dbReference>
<comment type="subcellular location">
    <subcellularLocation>
        <location evidence="1">Cytoplasm</location>
    </subcellularLocation>
</comment>
<evidence type="ECO:0000259" key="12">
    <source>
        <dbReference type="PROSITE" id="PS50081"/>
    </source>
</evidence>